<accession>A0A6N6NB79</accession>
<feature type="region of interest" description="Disordered" evidence="2">
    <location>
        <begin position="103"/>
        <end position="140"/>
    </location>
</feature>
<comment type="similarity">
    <text evidence="1">Belongs to the prokaryotic/mitochondrial release factor family.</text>
</comment>
<proteinExistence type="inferred from homology"/>
<dbReference type="InterPro" id="IPR045853">
    <property type="entry name" value="Pep_chain_release_fac_I_sf"/>
</dbReference>
<dbReference type="AlphaFoldDB" id="A0A6N6NB79"/>
<dbReference type="GO" id="GO:0043022">
    <property type="term" value="F:ribosome binding"/>
    <property type="evidence" value="ECO:0007669"/>
    <property type="project" value="TreeGrafter"/>
</dbReference>
<name>A0A6N6NB79_9BACT</name>
<dbReference type="Proteomes" id="UP000438699">
    <property type="component" value="Unassembled WGS sequence"/>
</dbReference>
<comment type="caution">
    <text evidence="4">The sequence shown here is derived from an EMBL/GenBank/DDBJ whole genome shotgun (WGS) entry which is preliminary data.</text>
</comment>
<dbReference type="NCBIfam" id="NF006718">
    <property type="entry name" value="PRK09256.1"/>
    <property type="match status" value="1"/>
</dbReference>
<dbReference type="GO" id="GO:0003747">
    <property type="term" value="F:translation release factor activity"/>
    <property type="evidence" value="ECO:0007669"/>
    <property type="project" value="InterPro"/>
</dbReference>
<evidence type="ECO:0000256" key="2">
    <source>
        <dbReference type="SAM" id="MobiDB-lite"/>
    </source>
</evidence>
<dbReference type="EC" id="3.1.1.29" evidence="4"/>
<keyword evidence="4" id="KW-0378">Hydrolase</keyword>
<dbReference type="EMBL" id="WAIE01000001">
    <property type="protein sequence ID" value="KAB1443847.1"/>
    <property type="molecule type" value="Genomic_DNA"/>
</dbReference>
<dbReference type="PANTHER" id="PTHR47814:SF1">
    <property type="entry name" value="PEPTIDYL-TRNA HYDROLASE ARFB"/>
    <property type="match status" value="1"/>
</dbReference>
<dbReference type="GO" id="GO:0072344">
    <property type="term" value="P:rescue of stalled ribosome"/>
    <property type="evidence" value="ECO:0007669"/>
    <property type="project" value="TreeGrafter"/>
</dbReference>
<evidence type="ECO:0000313" key="5">
    <source>
        <dbReference type="Proteomes" id="UP000438699"/>
    </source>
</evidence>
<dbReference type="PANTHER" id="PTHR47814">
    <property type="entry name" value="PEPTIDYL-TRNA HYDROLASE ARFB"/>
    <property type="match status" value="1"/>
</dbReference>
<keyword evidence="5" id="KW-1185">Reference proteome</keyword>
<dbReference type="InterPro" id="IPR000352">
    <property type="entry name" value="Pep_chain_release_fac_I"/>
</dbReference>
<evidence type="ECO:0000259" key="3">
    <source>
        <dbReference type="Pfam" id="PF00472"/>
    </source>
</evidence>
<dbReference type="Gene3D" id="3.30.160.20">
    <property type="match status" value="1"/>
</dbReference>
<evidence type="ECO:0000313" key="4">
    <source>
        <dbReference type="EMBL" id="KAB1443847.1"/>
    </source>
</evidence>
<dbReference type="GO" id="GO:0004045">
    <property type="term" value="F:peptidyl-tRNA hydrolase activity"/>
    <property type="evidence" value="ECO:0007669"/>
    <property type="project" value="UniProtKB-EC"/>
</dbReference>
<dbReference type="SUPFAM" id="SSF75620">
    <property type="entry name" value="Release factor"/>
    <property type="match status" value="1"/>
</dbReference>
<dbReference type="OrthoDB" id="9815709at2"/>
<feature type="domain" description="Prokaryotic-type class I peptide chain release factors" evidence="3">
    <location>
        <begin position="7"/>
        <end position="131"/>
    </location>
</feature>
<protein>
    <submittedName>
        <fullName evidence="4">Aminoacyl-tRNA hydrolase</fullName>
        <ecNumber evidence="4">3.1.1.29</ecNumber>
    </submittedName>
</protein>
<evidence type="ECO:0000256" key="1">
    <source>
        <dbReference type="ARBA" id="ARBA00010835"/>
    </source>
</evidence>
<feature type="compositionally biased region" description="Basic residues" evidence="2">
    <location>
        <begin position="120"/>
        <end position="140"/>
    </location>
</feature>
<reference evidence="4 5" key="1">
    <citation type="journal article" date="2017" name="Int. J. Syst. Evol. Microbiol.">
        <title>Desulfovibrio senegalensis sp. nov., a mesophilic sulfate reducer isolated from marine sediment.</title>
        <authorList>
            <person name="Thioye A."/>
            <person name="Gam Z.B.A."/>
            <person name="Mbengue M."/>
            <person name="Cayol J.L."/>
            <person name="Joseph-Bartoli M."/>
            <person name="Toure-Kane C."/>
            <person name="Labat M."/>
        </authorList>
    </citation>
    <scope>NUCLEOTIDE SEQUENCE [LARGE SCALE GENOMIC DNA]</scope>
    <source>
        <strain evidence="4 5">DSM 101509</strain>
    </source>
</reference>
<sequence length="140" mass="16551">MIQINERVSIPKKELRFSFSRSPGPGGQHVNTTATRVTVFFDVEKTRSLTELQKMVVKGKLRRRMDKKGVLRISVHDFRSQNRNRQLAVDRFVEIMREALQKVSKRKPTIPTKGSLYRDKRVKKRRSQVKRMRRKPSMDD</sequence>
<dbReference type="Pfam" id="PF00472">
    <property type="entry name" value="RF-1"/>
    <property type="match status" value="1"/>
</dbReference>
<gene>
    <name evidence="4" type="ORF">F8A88_01565</name>
</gene>
<organism evidence="4 5">
    <name type="scientific">Pseudodesulfovibrio senegalensis</name>
    <dbReference type="NCBI Taxonomy" id="1721087"/>
    <lineage>
        <taxon>Bacteria</taxon>
        <taxon>Pseudomonadati</taxon>
        <taxon>Thermodesulfobacteriota</taxon>
        <taxon>Desulfovibrionia</taxon>
        <taxon>Desulfovibrionales</taxon>
        <taxon>Desulfovibrionaceae</taxon>
    </lineage>
</organism>